<dbReference type="AlphaFoldDB" id="A0A450VUZ1"/>
<protein>
    <submittedName>
        <fullName evidence="2">Uncharacterized protein</fullName>
    </submittedName>
</protein>
<gene>
    <name evidence="2" type="ORF">BECKLPF1236A_GA0070988_1001829</name>
    <name evidence="3" type="ORF">BECKLPF1236C_GA0070990_100194</name>
</gene>
<reference evidence="2" key="1">
    <citation type="submission" date="2019-02" db="EMBL/GenBank/DDBJ databases">
        <authorList>
            <person name="Gruber-Vodicka R. H."/>
            <person name="Seah K. B. B."/>
        </authorList>
    </citation>
    <scope>NUCLEOTIDE SEQUENCE</scope>
    <source>
        <strain evidence="2">BECK_S312</strain>
        <strain evidence="3">BECK_S426</strain>
    </source>
</reference>
<proteinExistence type="predicted"/>
<evidence type="ECO:0000313" key="3">
    <source>
        <dbReference type="EMBL" id="VFK25123.1"/>
    </source>
</evidence>
<accession>A0A450VUZ1</accession>
<evidence type="ECO:0000256" key="1">
    <source>
        <dbReference type="SAM" id="MobiDB-lite"/>
    </source>
</evidence>
<dbReference type="EMBL" id="CAADFP010000019">
    <property type="protein sequence ID" value="VFK25123.1"/>
    <property type="molecule type" value="Genomic_DNA"/>
</dbReference>
<dbReference type="EMBL" id="CAADFM010000018">
    <property type="protein sequence ID" value="VFK08594.1"/>
    <property type="molecule type" value="Genomic_DNA"/>
</dbReference>
<sequence>MTNIKATFFYLLICLFPARLYKWIEFAKTQFPLYQCQDHALARLRQSAMKHNPAQVKEPLKLDPSVKLSGK</sequence>
<name>A0A450VUZ1_9GAMM</name>
<feature type="region of interest" description="Disordered" evidence="1">
    <location>
        <begin position="50"/>
        <end position="71"/>
    </location>
</feature>
<organism evidence="2">
    <name type="scientific">Candidatus Kentrum sp. LPFa</name>
    <dbReference type="NCBI Taxonomy" id="2126335"/>
    <lineage>
        <taxon>Bacteria</taxon>
        <taxon>Pseudomonadati</taxon>
        <taxon>Pseudomonadota</taxon>
        <taxon>Gammaproteobacteria</taxon>
        <taxon>Candidatus Kentrum</taxon>
    </lineage>
</organism>
<evidence type="ECO:0000313" key="2">
    <source>
        <dbReference type="EMBL" id="VFK08594.1"/>
    </source>
</evidence>